<feature type="compositionally biased region" description="Basic and acidic residues" evidence="3">
    <location>
        <begin position="547"/>
        <end position="558"/>
    </location>
</feature>
<dbReference type="InterPro" id="IPR027417">
    <property type="entry name" value="P-loop_NTPase"/>
</dbReference>
<feature type="compositionally biased region" description="Pro residues" evidence="3">
    <location>
        <begin position="529"/>
        <end position="538"/>
    </location>
</feature>
<keyword evidence="2" id="KW-0238">DNA-binding</keyword>
<dbReference type="Gene3D" id="1.10.860.10">
    <property type="entry name" value="DNAb Helicase, Chain A"/>
    <property type="match status" value="1"/>
</dbReference>
<dbReference type="EMBL" id="BAABEP010000006">
    <property type="protein sequence ID" value="GAA3717991.1"/>
    <property type="molecule type" value="Genomic_DNA"/>
</dbReference>
<keyword evidence="6" id="KW-1185">Reference proteome</keyword>
<evidence type="ECO:0000313" key="6">
    <source>
        <dbReference type="Proteomes" id="UP001499884"/>
    </source>
</evidence>
<sequence>MENVHRLPNDRAADHDGFTRIPPQDLAAEQSVLGGMILSRDVITDILAALRGPEFYRPAHETIFRAIVTLYTAGEPVDPITLTDQLHRSGDLDRVGGAPYLHHLVQQTPTAANASYYADIVRDRARERRVVEAGLRITQLGYEGGDPDEMVTAVQATATDATSGHRPDEPSHLTGALLDWAPFFQTDFASVELLLGKLMAAGQQITIVGDGKAGKSLFVQEWMWRMASGQPFLSDHAHAPVSVLYVDAENGHQDIQERFISYGAGPGRMGLLSYASFPPIRPLDTPGGGADLLAMAREVEAQIVVLDTVSRFISGPENDSDTWLALYRNTLLPLKRAGIGSVRLDHMGKDAERGARGSSAKTQDVDHVWTLSAQGGGTLLLRRTHTRTGIGPDQFVLHRQARRDGEHWAPGGTRHVLATWDETPGTDTGLAAIPGTAEHIVAQLDRAQVPSDWGSPRVIKKCAELGIRAAKSKIEEAVRIRKNRPAEDLPPHLPYSPVTKEDLPAGGPPNKTPAQTSPGEVEGTLPHVPAAPPSPRPPSQEGGGGADHPRGAQKDHPRNTRPKTPCTVCGNPIAPEWAARGYDTHTGCAEPHPDTPSHPHNAA</sequence>
<comment type="caution">
    <text evidence="5">The sequence shown here is derived from an EMBL/GenBank/DDBJ whole genome shotgun (WGS) entry which is preliminary data.</text>
</comment>
<protein>
    <recommendedName>
        <fullName evidence="4">DNA helicase DnaB-like N-terminal domain-containing protein</fullName>
    </recommendedName>
</protein>
<dbReference type="Pfam" id="PF13481">
    <property type="entry name" value="AAA_25"/>
    <property type="match status" value="1"/>
</dbReference>
<evidence type="ECO:0000256" key="2">
    <source>
        <dbReference type="ARBA" id="ARBA00023125"/>
    </source>
</evidence>
<dbReference type="SUPFAM" id="SSF52540">
    <property type="entry name" value="P-loop containing nucleoside triphosphate hydrolases"/>
    <property type="match status" value="1"/>
</dbReference>
<keyword evidence="1" id="KW-0235">DNA replication</keyword>
<dbReference type="RefSeq" id="WP_425588219.1">
    <property type="nucleotide sequence ID" value="NZ_BAABEP010000006.1"/>
</dbReference>
<dbReference type="PANTHER" id="PTHR30153">
    <property type="entry name" value="REPLICATIVE DNA HELICASE DNAB"/>
    <property type="match status" value="1"/>
</dbReference>
<dbReference type="InterPro" id="IPR036185">
    <property type="entry name" value="DNA_heli_DnaB-like_N_sf"/>
</dbReference>
<dbReference type="PANTHER" id="PTHR30153:SF2">
    <property type="entry name" value="REPLICATIVE DNA HELICASE"/>
    <property type="match status" value="1"/>
</dbReference>
<evidence type="ECO:0000259" key="4">
    <source>
        <dbReference type="Pfam" id="PF00772"/>
    </source>
</evidence>
<organism evidence="5 6">
    <name type="scientific">Streptomyces tremellae</name>
    <dbReference type="NCBI Taxonomy" id="1124239"/>
    <lineage>
        <taxon>Bacteria</taxon>
        <taxon>Bacillati</taxon>
        <taxon>Actinomycetota</taxon>
        <taxon>Actinomycetes</taxon>
        <taxon>Kitasatosporales</taxon>
        <taxon>Streptomycetaceae</taxon>
        <taxon>Streptomyces</taxon>
    </lineage>
</organism>
<dbReference type="Proteomes" id="UP001499884">
    <property type="component" value="Unassembled WGS sequence"/>
</dbReference>
<evidence type="ECO:0000256" key="1">
    <source>
        <dbReference type="ARBA" id="ARBA00022705"/>
    </source>
</evidence>
<proteinExistence type="predicted"/>
<dbReference type="InterPro" id="IPR007693">
    <property type="entry name" value="DNA_helicase_DnaB-like_N"/>
</dbReference>
<feature type="region of interest" description="Disordered" evidence="3">
    <location>
        <begin position="482"/>
        <end position="603"/>
    </location>
</feature>
<accession>A0ABP7EHA6</accession>
<feature type="domain" description="DNA helicase DnaB-like N-terminal" evidence="4">
    <location>
        <begin position="22"/>
        <end position="123"/>
    </location>
</feature>
<evidence type="ECO:0000256" key="3">
    <source>
        <dbReference type="SAM" id="MobiDB-lite"/>
    </source>
</evidence>
<evidence type="ECO:0000313" key="5">
    <source>
        <dbReference type="EMBL" id="GAA3717991.1"/>
    </source>
</evidence>
<dbReference type="Pfam" id="PF00772">
    <property type="entry name" value="DnaB"/>
    <property type="match status" value="1"/>
</dbReference>
<dbReference type="InterPro" id="IPR016136">
    <property type="entry name" value="DNA_helicase_N/primase_C"/>
</dbReference>
<gene>
    <name evidence="5" type="ORF">GCM10023082_14440</name>
</gene>
<name>A0ABP7EHA6_9ACTN</name>
<dbReference type="SUPFAM" id="SSF48024">
    <property type="entry name" value="N-terminal domain of DnaB helicase"/>
    <property type="match status" value="1"/>
</dbReference>
<reference evidence="6" key="1">
    <citation type="journal article" date="2019" name="Int. J. Syst. Evol. Microbiol.">
        <title>The Global Catalogue of Microorganisms (GCM) 10K type strain sequencing project: providing services to taxonomists for standard genome sequencing and annotation.</title>
        <authorList>
            <consortium name="The Broad Institute Genomics Platform"/>
            <consortium name="The Broad Institute Genome Sequencing Center for Infectious Disease"/>
            <person name="Wu L."/>
            <person name="Ma J."/>
        </authorList>
    </citation>
    <scope>NUCLEOTIDE SEQUENCE [LARGE SCALE GENOMIC DNA]</scope>
    <source>
        <strain evidence="6">JCM 30846</strain>
    </source>
</reference>
<dbReference type="Gene3D" id="3.40.50.300">
    <property type="entry name" value="P-loop containing nucleotide triphosphate hydrolases"/>
    <property type="match status" value="1"/>
</dbReference>